<evidence type="ECO:0000313" key="2">
    <source>
        <dbReference type="Proteomes" id="UP001267407"/>
    </source>
</evidence>
<reference evidence="1" key="1">
    <citation type="submission" date="2023-09" db="EMBL/GenBank/DDBJ databases">
        <title>Marinobacter sediminicola sp. nov. and Marinobacter maritimum sp. nov., isolated from marine sediment.</title>
        <authorList>
            <person name="An J."/>
        </authorList>
    </citation>
    <scope>NUCLEOTIDE SEQUENCE</scope>
    <source>
        <strain evidence="1">F60267</strain>
    </source>
</reference>
<evidence type="ECO:0000313" key="1">
    <source>
        <dbReference type="EMBL" id="MDS1309094.1"/>
    </source>
</evidence>
<name>A0ABU2HDD5_9GAMM</name>
<gene>
    <name evidence="1" type="ORF">RKA07_03120</name>
</gene>
<accession>A0ABU2HDD5</accession>
<dbReference type="EMBL" id="JAVMBO010000005">
    <property type="protein sequence ID" value="MDS1309094.1"/>
    <property type="molecule type" value="Genomic_DNA"/>
</dbReference>
<proteinExistence type="predicted"/>
<dbReference type="Proteomes" id="UP001267407">
    <property type="component" value="Unassembled WGS sequence"/>
</dbReference>
<organism evidence="1 2">
    <name type="scientific">Marinobacter xiaoshiensis</name>
    <dbReference type="NCBI Taxonomy" id="3073652"/>
    <lineage>
        <taxon>Bacteria</taxon>
        <taxon>Pseudomonadati</taxon>
        <taxon>Pseudomonadota</taxon>
        <taxon>Gammaproteobacteria</taxon>
        <taxon>Pseudomonadales</taxon>
        <taxon>Marinobacteraceae</taxon>
        <taxon>Marinobacter</taxon>
    </lineage>
</organism>
<keyword evidence="2" id="KW-1185">Reference proteome</keyword>
<sequence length="153" mass="17073">MKLVAIASCFFALLAGVFLLALSSKRDCLGIDEVRKILEKSEQLEEQGKLQAARHGYKQIDIYACERSKELSYAVERSMALGDRIHAAYDSTVEAIDLYHQKNDEYPSDLGDIREFIPREHVDAFKGFGFVKNDDGTVAIVTGLYGSVSFSLD</sequence>
<comment type="caution">
    <text evidence="1">The sequence shown here is derived from an EMBL/GenBank/DDBJ whole genome shotgun (WGS) entry which is preliminary data.</text>
</comment>
<protein>
    <submittedName>
        <fullName evidence="1">Uncharacterized protein</fullName>
    </submittedName>
</protein>
<dbReference type="RefSeq" id="WP_310965553.1">
    <property type="nucleotide sequence ID" value="NZ_JAVMBO010000005.1"/>
</dbReference>